<dbReference type="EMBL" id="KN833960">
    <property type="protein sequence ID" value="KIK14017.1"/>
    <property type="molecule type" value="Genomic_DNA"/>
</dbReference>
<evidence type="ECO:0000313" key="1">
    <source>
        <dbReference type="EMBL" id="KIK14017.1"/>
    </source>
</evidence>
<feature type="non-terminal residue" evidence="1">
    <location>
        <position position="1"/>
    </location>
</feature>
<accession>A0A0C9YV43</accession>
<dbReference type="HOGENOM" id="CLU_2400527_0_0_1"/>
<name>A0A0C9YV43_9AGAM</name>
<dbReference type="AlphaFoldDB" id="A0A0C9YV43"/>
<protein>
    <submittedName>
        <fullName evidence="1">Uncharacterized protein</fullName>
    </submittedName>
</protein>
<evidence type="ECO:0000313" key="2">
    <source>
        <dbReference type="Proteomes" id="UP000054018"/>
    </source>
</evidence>
<organism evidence="1 2">
    <name type="scientific">Pisolithus microcarpus 441</name>
    <dbReference type="NCBI Taxonomy" id="765257"/>
    <lineage>
        <taxon>Eukaryota</taxon>
        <taxon>Fungi</taxon>
        <taxon>Dikarya</taxon>
        <taxon>Basidiomycota</taxon>
        <taxon>Agaricomycotina</taxon>
        <taxon>Agaricomycetes</taxon>
        <taxon>Agaricomycetidae</taxon>
        <taxon>Boletales</taxon>
        <taxon>Sclerodermatineae</taxon>
        <taxon>Pisolithaceae</taxon>
        <taxon>Pisolithus</taxon>
    </lineage>
</organism>
<proteinExistence type="predicted"/>
<gene>
    <name evidence="1" type="ORF">PISMIDRAFT_117774</name>
</gene>
<reference evidence="2" key="2">
    <citation type="submission" date="2015-01" db="EMBL/GenBank/DDBJ databases">
        <title>Evolutionary Origins and Diversification of the Mycorrhizal Mutualists.</title>
        <authorList>
            <consortium name="DOE Joint Genome Institute"/>
            <consortium name="Mycorrhizal Genomics Consortium"/>
            <person name="Kohler A."/>
            <person name="Kuo A."/>
            <person name="Nagy L.G."/>
            <person name="Floudas D."/>
            <person name="Copeland A."/>
            <person name="Barry K.W."/>
            <person name="Cichocki N."/>
            <person name="Veneault-Fourrey C."/>
            <person name="LaButti K."/>
            <person name="Lindquist E.A."/>
            <person name="Lipzen A."/>
            <person name="Lundell T."/>
            <person name="Morin E."/>
            <person name="Murat C."/>
            <person name="Riley R."/>
            <person name="Ohm R."/>
            <person name="Sun H."/>
            <person name="Tunlid A."/>
            <person name="Henrissat B."/>
            <person name="Grigoriev I.V."/>
            <person name="Hibbett D.S."/>
            <person name="Martin F."/>
        </authorList>
    </citation>
    <scope>NUCLEOTIDE SEQUENCE [LARGE SCALE GENOMIC DNA]</scope>
    <source>
        <strain evidence="2">441</strain>
    </source>
</reference>
<sequence length="93" mass="10050">LIQRVGAQAHFMSPSSALASGKVRNTHASNAKIHHTAHVEAYHIAYAAVHVSVTVVNTTEPTLFHRHISVSVCKINSPRSMANSHFPSSIIES</sequence>
<dbReference type="InterPro" id="IPR046521">
    <property type="entry name" value="DUF6698"/>
</dbReference>
<dbReference type="Pfam" id="PF20414">
    <property type="entry name" value="DUF6698"/>
    <property type="match status" value="1"/>
</dbReference>
<dbReference type="OrthoDB" id="3220614at2759"/>
<keyword evidence="2" id="KW-1185">Reference proteome</keyword>
<dbReference type="Proteomes" id="UP000054018">
    <property type="component" value="Unassembled WGS sequence"/>
</dbReference>
<reference evidence="1 2" key="1">
    <citation type="submission" date="2014-04" db="EMBL/GenBank/DDBJ databases">
        <authorList>
            <consortium name="DOE Joint Genome Institute"/>
            <person name="Kuo A."/>
            <person name="Kohler A."/>
            <person name="Costa M.D."/>
            <person name="Nagy L.G."/>
            <person name="Floudas D."/>
            <person name="Copeland A."/>
            <person name="Barry K.W."/>
            <person name="Cichocki N."/>
            <person name="Veneault-Fourrey C."/>
            <person name="LaButti K."/>
            <person name="Lindquist E.A."/>
            <person name="Lipzen A."/>
            <person name="Lundell T."/>
            <person name="Morin E."/>
            <person name="Murat C."/>
            <person name="Sun H."/>
            <person name="Tunlid A."/>
            <person name="Henrissat B."/>
            <person name="Grigoriev I.V."/>
            <person name="Hibbett D.S."/>
            <person name="Martin F."/>
            <person name="Nordberg H.P."/>
            <person name="Cantor M.N."/>
            <person name="Hua S.X."/>
        </authorList>
    </citation>
    <scope>NUCLEOTIDE SEQUENCE [LARGE SCALE GENOMIC DNA]</scope>
    <source>
        <strain evidence="1 2">441</strain>
    </source>
</reference>